<dbReference type="GO" id="GO:0005524">
    <property type="term" value="F:ATP binding"/>
    <property type="evidence" value="ECO:0007669"/>
    <property type="project" value="UniProtKB-KW"/>
</dbReference>
<dbReference type="InterPro" id="IPR012340">
    <property type="entry name" value="NA-bd_OB-fold"/>
</dbReference>
<evidence type="ECO:0000256" key="2">
    <source>
        <dbReference type="ARBA" id="ARBA00022598"/>
    </source>
</evidence>
<dbReference type="PANTHER" id="PTHR22594:SF5">
    <property type="entry name" value="ASPARTATE--TRNA LIGASE, MITOCHONDRIAL"/>
    <property type="match status" value="1"/>
</dbReference>
<organism evidence="8 9">
    <name type="scientific">Candidatus Yanofskybacteria bacterium CG10_big_fil_rev_8_21_14_0_10_46_23</name>
    <dbReference type="NCBI Taxonomy" id="1975098"/>
    <lineage>
        <taxon>Bacteria</taxon>
        <taxon>Candidatus Yanofskyibacteriota</taxon>
    </lineage>
</organism>
<dbReference type="GO" id="GO:0006422">
    <property type="term" value="P:aspartyl-tRNA aminoacylation"/>
    <property type="evidence" value="ECO:0007669"/>
    <property type="project" value="TreeGrafter"/>
</dbReference>
<dbReference type="Gene3D" id="3.30.930.10">
    <property type="entry name" value="Bira Bifunctional Protein, Domain 2"/>
    <property type="match status" value="2"/>
</dbReference>
<proteinExistence type="inferred from homology"/>
<dbReference type="CDD" id="cd00777">
    <property type="entry name" value="AspRS_core"/>
    <property type="match status" value="1"/>
</dbReference>
<dbReference type="SUPFAM" id="SSF55681">
    <property type="entry name" value="Class II aaRS and biotin synthetases"/>
    <property type="match status" value="1"/>
</dbReference>
<dbReference type="EMBL" id="PCXO01000005">
    <property type="protein sequence ID" value="PIR41401.1"/>
    <property type="molecule type" value="Genomic_DNA"/>
</dbReference>
<dbReference type="GO" id="GO:0005737">
    <property type="term" value="C:cytoplasm"/>
    <property type="evidence" value="ECO:0007669"/>
    <property type="project" value="InterPro"/>
</dbReference>
<sequence length="481" mass="54241">MSNRVAITEASQRIGELVVFQGWVQARRDHGKLIFIELRDRTGHVQVVFNPKDSEALHQKATQLRDEWVVEIQGEVIERPESMRQSDSSSGAVELRPKSLIVLSQAQTPPFEVVGDGYNIGEEHRLNYRYLDLRRPRMRKNIRQRHKVTTAIRNHLNNFEFTEIETPILTKATLEGSRDFVVPSRLQPGKFYALPQSPQQYKQLLMVAGFERYYQIARAIRDEDPRADRGFEHTQVDLEMSFVTRDEVMNFVEEMIKSLVAHIGGKTLTADPFPVLTYREAMTKFGADKFDAREDKANPNELAFAWVVDFPFFKTVDKGDVAEVRDGKSGWTFTHNPFSQPKEEFIDQHLKGDNIGAILTSQYDLVCNGFEVGGGSIRASDPKILRATYKIMGYDSEEIEASIGHMLKAFEFGTPPHGGIALGLDRLAMILAGEESMKEVVAFPMSGTGRTAVMDGPSKISPEQLDELGIALVSTEEDENA</sequence>
<keyword evidence="2" id="KW-0436">Ligase</keyword>
<dbReference type="AlphaFoldDB" id="A0A2H0R4E9"/>
<dbReference type="InterPro" id="IPR002312">
    <property type="entry name" value="Asp/Asn-tRNA-synth_IIb"/>
</dbReference>
<dbReference type="Pfam" id="PF01336">
    <property type="entry name" value="tRNA_anti-codon"/>
    <property type="match status" value="1"/>
</dbReference>
<protein>
    <recommendedName>
        <fullName evidence="7">Aminoacyl-transfer RNA synthetases class-II family profile domain-containing protein</fullName>
    </recommendedName>
</protein>
<dbReference type="PANTHER" id="PTHR22594">
    <property type="entry name" value="ASPARTYL/LYSYL-TRNA SYNTHETASE"/>
    <property type="match status" value="1"/>
</dbReference>
<dbReference type="Gene3D" id="3.30.1360.30">
    <property type="entry name" value="GAD-like domain"/>
    <property type="match status" value="1"/>
</dbReference>
<gene>
    <name evidence="8" type="ORF">COV31_00830</name>
</gene>
<name>A0A2H0R4E9_9BACT</name>
<reference evidence="8 9" key="1">
    <citation type="submission" date="2017-09" db="EMBL/GenBank/DDBJ databases">
        <title>Depth-based differentiation of microbial function through sediment-hosted aquifers and enrichment of novel symbionts in the deep terrestrial subsurface.</title>
        <authorList>
            <person name="Probst A.J."/>
            <person name="Ladd B."/>
            <person name="Jarett J.K."/>
            <person name="Geller-Mcgrath D.E."/>
            <person name="Sieber C.M."/>
            <person name="Emerson J.B."/>
            <person name="Anantharaman K."/>
            <person name="Thomas B.C."/>
            <person name="Malmstrom R."/>
            <person name="Stieglmeier M."/>
            <person name="Klingl A."/>
            <person name="Woyke T."/>
            <person name="Ryan C.M."/>
            <person name="Banfield J.F."/>
        </authorList>
    </citation>
    <scope>NUCLEOTIDE SEQUENCE [LARGE SCALE GENOMIC DNA]</scope>
    <source>
        <strain evidence="8">CG10_big_fil_rev_8_21_14_0_10_46_23</strain>
    </source>
</reference>
<keyword evidence="6" id="KW-0030">Aminoacyl-tRNA synthetase</keyword>
<evidence type="ECO:0000256" key="3">
    <source>
        <dbReference type="ARBA" id="ARBA00022741"/>
    </source>
</evidence>
<dbReference type="SUPFAM" id="SSF50249">
    <property type="entry name" value="Nucleic acid-binding proteins"/>
    <property type="match status" value="1"/>
</dbReference>
<dbReference type="GO" id="GO:0003676">
    <property type="term" value="F:nucleic acid binding"/>
    <property type="evidence" value="ECO:0007669"/>
    <property type="project" value="InterPro"/>
</dbReference>
<evidence type="ECO:0000256" key="5">
    <source>
        <dbReference type="ARBA" id="ARBA00022917"/>
    </source>
</evidence>
<evidence type="ECO:0000313" key="9">
    <source>
        <dbReference type="Proteomes" id="UP000230232"/>
    </source>
</evidence>
<dbReference type="PROSITE" id="PS50862">
    <property type="entry name" value="AA_TRNA_LIGASE_II"/>
    <property type="match status" value="1"/>
</dbReference>
<dbReference type="Gene3D" id="2.40.50.140">
    <property type="entry name" value="Nucleic acid-binding proteins"/>
    <property type="match status" value="1"/>
</dbReference>
<evidence type="ECO:0000313" key="8">
    <source>
        <dbReference type="EMBL" id="PIR41401.1"/>
    </source>
</evidence>
<evidence type="ECO:0000256" key="6">
    <source>
        <dbReference type="ARBA" id="ARBA00023146"/>
    </source>
</evidence>
<dbReference type="InterPro" id="IPR004364">
    <property type="entry name" value="Aa-tRNA-synt_II"/>
</dbReference>
<dbReference type="CDD" id="cd04317">
    <property type="entry name" value="EcAspRS_like_N"/>
    <property type="match status" value="1"/>
</dbReference>
<dbReference type="InterPro" id="IPR004115">
    <property type="entry name" value="GAD-like_sf"/>
</dbReference>
<dbReference type="InterPro" id="IPR047090">
    <property type="entry name" value="AspRS_core"/>
</dbReference>
<comment type="caution">
    <text evidence="8">The sequence shown here is derived from an EMBL/GenBank/DDBJ whole genome shotgun (WGS) entry which is preliminary data.</text>
</comment>
<dbReference type="Pfam" id="PF00152">
    <property type="entry name" value="tRNA-synt_2"/>
    <property type="match status" value="1"/>
</dbReference>
<accession>A0A2H0R4E9</accession>
<keyword evidence="5" id="KW-0648">Protein biosynthesis</keyword>
<dbReference type="GO" id="GO:0004815">
    <property type="term" value="F:aspartate-tRNA ligase activity"/>
    <property type="evidence" value="ECO:0007669"/>
    <property type="project" value="TreeGrafter"/>
</dbReference>
<dbReference type="InterPro" id="IPR047089">
    <property type="entry name" value="Asp-tRNA-ligase_1_N"/>
</dbReference>
<dbReference type="Proteomes" id="UP000230232">
    <property type="component" value="Unassembled WGS sequence"/>
</dbReference>
<dbReference type="PRINTS" id="PR01042">
    <property type="entry name" value="TRNASYNTHASP"/>
</dbReference>
<dbReference type="InterPro" id="IPR004365">
    <property type="entry name" value="NA-bd_OB_tRNA"/>
</dbReference>
<dbReference type="InterPro" id="IPR006195">
    <property type="entry name" value="aa-tRNA-synth_II"/>
</dbReference>
<comment type="similarity">
    <text evidence="1">Belongs to the class-II aminoacyl-tRNA synthetase family. Type 1 subfamily.</text>
</comment>
<evidence type="ECO:0000256" key="1">
    <source>
        <dbReference type="ARBA" id="ARBA00006303"/>
    </source>
</evidence>
<keyword evidence="3" id="KW-0547">Nucleotide-binding</keyword>
<evidence type="ECO:0000259" key="7">
    <source>
        <dbReference type="PROSITE" id="PS50862"/>
    </source>
</evidence>
<keyword evidence="4" id="KW-0067">ATP-binding</keyword>
<feature type="domain" description="Aminoacyl-transfer RNA synthetases class-II family profile" evidence="7">
    <location>
        <begin position="142"/>
        <end position="444"/>
    </location>
</feature>
<dbReference type="InterPro" id="IPR045864">
    <property type="entry name" value="aa-tRNA-synth_II/BPL/LPL"/>
</dbReference>
<evidence type="ECO:0000256" key="4">
    <source>
        <dbReference type="ARBA" id="ARBA00022840"/>
    </source>
</evidence>